<keyword evidence="1 9" id="KW-0808">Transferase</keyword>
<name>A0A3B0WW25_9ZZZZ</name>
<dbReference type="SUPFAM" id="SSF81301">
    <property type="entry name" value="Nucleotidyltransferase"/>
    <property type="match status" value="2"/>
</dbReference>
<dbReference type="InterPro" id="IPR005190">
    <property type="entry name" value="GlnE_rpt_dom"/>
</dbReference>
<evidence type="ECO:0000256" key="1">
    <source>
        <dbReference type="ARBA" id="ARBA00022679"/>
    </source>
</evidence>
<dbReference type="Gene3D" id="3.30.460.10">
    <property type="entry name" value="Beta Polymerase, domain 2"/>
    <property type="match status" value="2"/>
</dbReference>
<keyword evidence="9" id="KW-0436">Ligase</keyword>
<dbReference type="FunFam" id="3.30.460.10:FF:000009">
    <property type="entry name" value="Bifunctional glutamine synthetase adenylyltransferase/adenylyl-removing enzyme"/>
    <property type="match status" value="1"/>
</dbReference>
<dbReference type="Pfam" id="PF08335">
    <property type="entry name" value="GlnD_UR_UTase"/>
    <property type="match status" value="2"/>
</dbReference>
<protein>
    <submittedName>
        <fullName evidence="9">Glutamate-ammonia-ligase adenylyltransferase</fullName>
        <ecNumber evidence="9">2.7.7.42</ecNumber>
    </submittedName>
</protein>
<evidence type="ECO:0000256" key="5">
    <source>
        <dbReference type="ARBA" id="ARBA00022842"/>
    </source>
</evidence>
<evidence type="ECO:0000313" key="9">
    <source>
        <dbReference type="EMBL" id="VAW48546.1"/>
    </source>
</evidence>
<dbReference type="HAMAP" id="MF_00802">
    <property type="entry name" value="GlnE"/>
    <property type="match status" value="1"/>
</dbReference>
<keyword evidence="2 9" id="KW-0548">Nucleotidyltransferase</keyword>
<dbReference type="Gene3D" id="1.20.120.330">
    <property type="entry name" value="Nucleotidyltransferases domain 2"/>
    <property type="match status" value="2"/>
</dbReference>
<keyword evidence="3" id="KW-0547">Nucleotide-binding</keyword>
<dbReference type="GO" id="GO:0005524">
    <property type="term" value="F:ATP binding"/>
    <property type="evidence" value="ECO:0007669"/>
    <property type="project" value="UniProtKB-KW"/>
</dbReference>
<keyword evidence="4" id="KW-0067">ATP-binding</keyword>
<dbReference type="CDD" id="cd05401">
    <property type="entry name" value="NT_GlnE_GlnD_like"/>
    <property type="match status" value="2"/>
</dbReference>
<dbReference type="EMBL" id="UOFC01000214">
    <property type="protein sequence ID" value="VAW48546.1"/>
    <property type="molecule type" value="Genomic_DNA"/>
</dbReference>
<dbReference type="GO" id="GO:0005829">
    <property type="term" value="C:cytosol"/>
    <property type="evidence" value="ECO:0007669"/>
    <property type="project" value="TreeGrafter"/>
</dbReference>
<reference evidence="9" key="1">
    <citation type="submission" date="2018-06" db="EMBL/GenBank/DDBJ databases">
        <authorList>
            <person name="Zhirakovskaya E."/>
        </authorList>
    </citation>
    <scope>NUCLEOTIDE SEQUENCE</scope>
</reference>
<dbReference type="FunFam" id="1.20.120.330:FF:000005">
    <property type="entry name" value="Bifunctional glutamine synthetase adenylyltransferase/adenylyl-removing enzyme"/>
    <property type="match status" value="1"/>
</dbReference>
<gene>
    <name evidence="9" type="ORF">MNBD_GAMMA03-707</name>
</gene>
<dbReference type="GO" id="GO:0008882">
    <property type="term" value="F:[glutamate-ammonia-ligase] adenylyltransferase activity"/>
    <property type="evidence" value="ECO:0007669"/>
    <property type="project" value="UniProtKB-EC"/>
</dbReference>
<dbReference type="PANTHER" id="PTHR30621">
    <property type="entry name" value="GLUTAMINE SYNTHETASE ADENYLYLTRANSFERASE"/>
    <property type="match status" value="1"/>
</dbReference>
<dbReference type="AlphaFoldDB" id="A0A3B0WW25"/>
<evidence type="ECO:0000256" key="2">
    <source>
        <dbReference type="ARBA" id="ARBA00022695"/>
    </source>
</evidence>
<evidence type="ECO:0000256" key="6">
    <source>
        <dbReference type="ARBA" id="ARBA00023268"/>
    </source>
</evidence>
<evidence type="ECO:0000259" key="8">
    <source>
        <dbReference type="Pfam" id="PF08335"/>
    </source>
</evidence>
<keyword evidence="5" id="KW-0460">Magnesium</keyword>
<dbReference type="Gene3D" id="1.20.120.1510">
    <property type="match status" value="1"/>
</dbReference>
<feature type="domain" description="Glutamate-ammonia ligase adenylyltransferase repeated" evidence="7">
    <location>
        <begin position="527"/>
        <end position="782"/>
    </location>
</feature>
<feature type="domain" description="PII-uridylyltransferase/Glutamine-synthetase adenylyltransferase" evidence="8">
    <location>
        <begin position="278"/>
        <end position="415"/>
    </location>
</feature>
<dbReference type="InterPro" id="IPR043519">
    <property type="entry name" value="NT_sf"/>
</dbReference>
<feature type="domain" description="PII-uridylyltransferase/Glutamine-synthetase adenylyltransferase" evidence="8">
    <location>
        <begin position="814"/>
        <end position="897"/>
    </location>
</feature>
<dbReference type="EC" id="2.7.7.42" evidence="9"/>
<evidence type="ECO:0000256" key="4">
    <source>
        <dbReference type="ARBA" id="ARBA00022840"/>
    </source>
</evidence>
<dbReference type="InterPro" id="IPR023057">
    <property type="entry name" value="GlnE"/>
</dbReference>
<proteinExistence type="inferred from homology"/>
<keyword evidence="6" id="KW-0511">Multifunctional enzyme</keyword>
<sequence>MAITPLYSLEQTQAWSFYIERMCQRFPELTESANWTEAYPEGVLYQTVYDEVIGSENEETLKQRLRNARNWQMTRIAIRDLSGLATLDEVMRSLSDLADALVSASLDWHYERACVRYGTPIGRDSGLPQKMLVIGMGKLGGQELNFSSDIDLIFAYPEGGETQMAEDQPVKRPTSNDQFFTRLGQAMNKSLVEMTEDGFVYRVDMRLRPFGDGGSLAISFSGMEHYYEIHGRAWERYALVKGRVMAGNLEDAAYLFDILRPFVYRRYVDFSAMDSLRELKQMIAAQVKKKDMEDNIKLGRGGIREVEFIAQAFQLIHGGRDKALQTRSLLPTLLLLAERSFLSESVYQSLKAAYCFLRRAENRLQMWNDQQTHDLPTEPHPQKMLANAMGYDDYPSFLSVLNEHRNTVQMQFDAVFAEEGECEEADALGDLWLGDLDEVDLLQTYGLSQVQATDFLSTLKQFKTGRIVQTLSKEGVDRLNLVMPLLLREVLKTAHSEHCFKRVLSVIEAIAKRSVYLVLLKENAEALQRLVELCHVSAWLADMLVKYPALLDQLLDESTLYSPLEASELQYEARTILKTAKLDEEEFMNALRQWRHAQVFKVAAADVTGNVPVTRVSDYLTWIAEAVLAAVVEFSWQLMQQKSGLPGGMTEDTKRNPFMVLGYGKLGGIELGYGSDLDVVFVYEGLKPGEQAISPTGRSQDNAMYFIRMGQKIISLMTTLMPTGVLYEVDTRLRPNGASGMMVVDFDGYQNYLQHKAWVWEHQAFVRVRAVTGDAQSIEHFNQFKAQFLQQKRDVAEIKKEVVNMRQKMMDELDKSNDSVFDLKQGKGGIVDIEFMMQFLVLSYAHQYPTLCKYSDNLRILEAVGNAKLLTQTEVNNLLDAYKTYRSKYHQVALQNEKPLVSNDCYLEQRKAVKRTWETLMLS</sequence>
<dbReference type="GO" id="GO:0016874">
    <property type="term" value="F:ligase activity"/>
    <property type="evidence" value="ECO:0007669"/>
    <property type="project" value="UniProtKB-KW"/>
</dbReference>
<dbReference type="SUPFAM" id="SSF81593">
    <property type="entry name" value="Nucleotidyltransferase substrate binding subunit/domain"/>
    <property type="match status" value="2"/>
</dbReference>
<accession>A0A3B0WW25</accession>
<evidence type="ECO:0000256" key="3">
    <source>
        <dbReference type="ARBA" id="ARBA00022741"/>
    </source>
</evidence>
<dbReference type="InterPro" id="IPR013546">
    <property type="entry name" value="PII_UdlTrfase/GS_AdlTrfase"/>
</dbReference>
<dbReference type="NCBIfam" id="NF008292">
    <property type="entry name" value="PRK11072.1"/>
    <property type="match status" value="1"/>
</dbReference>
<evidence type="ECO:0000259" key="7">
    <source>
        <dbReference type="Pfam" id="PF03710"/>
    </source>
</evidence>
<dbReference type="PANTHER" id="PTHR30621:SF0">
    <property type="entry name" value="BIFUNCTIONAL GLUTAMINE SYNTHETASE ADENYLYLTRANSFERASE_ADENYLYL-REMOVING ENZYME"/>
    <property type="match status" value="1"/>
</dbReference>
<dbReference type="GO" id="GO:0000820">
    <property type="term" value="P:regulation of glutamine family amino acid metabolic process"/>
    <property type="evidence" value="ECO:0007669"/>
    <property type="project" value="TreeGrafter"/>
</dbReference>
<dbReference type="Pfam" id="PF03710">
    <property type="entry name" value="GlnE"/>
    <property type="match status" value="2"/>
</dbReference>
<organism evidence="9">
    <name type="scientific">hydrothermal vent metagenome</name>
    <dbReference type="NCBI Taxonomy" id="652676"/>
    <lineage>
        <taxon>unclassified sequences</taxon>
        <taxon>metagenomes</taxon>
        <taxon>ecological metagenomes</taxon>
    </lineage>
</organism>
<feature type="domain" description="Glutamate-ammonia ligase adenylyltransferase repeated" evidence="7">
    <location>
        <begin position="8"/>
        <end position="249"/>
    </location>
</feature>